<dbReference type="Pfam" id="PF00535">
    <property type="entry name" value="Glycos_transf_2"/>
    <property type="match status" value="1"/>
</dbReference>
<keyword evidence="4 11" id="KW-0808">Transferase</keyword>
<reference evidence="11 12" key="1">
    <citation type="journal article" date="2020" name="Front. Microbiol.">
        <title>Design of Bacterial Strain-Specific qPCR Assays Using NGS Data and Publicly Available Resources and Its Application to Track Biocontrol Strains.</title>
        <authorList>
            <person name="Hernandez I."/>
            <person name="Sant C."/>
            <person name="Martinez R."/>
            <person name="Fernandez C."/>
        </authorList>
    </citation>
    <scope>NUCLEOTIDE SEQUENCE [LARGE SCALE GENOMIC DNA]</scope>
    <source>
        <strain evidence="11 12">B24</strain>
    </source>
</reference>
<evidence type="ECO:0000256" key="5">
    <source>
        <dbReference type="ARBA" id="ARBA00023136"/>
    </source>
</evidence>
<dbReference type="PANTHER" id="PTHR43646">
    <property type="entry name" value="GLYCOSYLTRANSFERASE"/>
    <property type="match status" value="1"/>
</dbReference>
<evidence type="ECO:0000256" key="9">
    <source>
        <dbReference type="ARBA" id="ARBA00040345"/>
    </source>
</evidence>
<keyword evidence="3" id="KW-0328">Glycosyltransferase</keyword>
<evidence type="ECO:0000256" key="8">
    <source>
        <dbReference type="ARBA" id="ARBA00038120"/>
    </source>
</evidence>
<comment type="similarity">
    <text evidence="8">Belongs to the glycosyltransferase 2 family. CrtQ subfamily.</text>
</comment>
<dbReference type="Gene3D" id="3.90.550.10">
    <property type="entry name" value="Spore Coat Polysaccharide Biosynthesis Protein SpsA, Chain A"/>
    <property type="match status" value="1"/>
</dbReference>
<dbReference type="SUPFAM" id="SSF53448">
    <property type="entry name" value="Nucleotide-diphospho-sugar transferases"/>
    <property type="match status" value="1"/>
</dbReference>
<evidence type="ECO:0000313" key="11">
    <source>
        <dbReference type="EMBL" id="QMU98128.1"/>
    </source>
</evidence>
<keyword evidence="2" id="KW-1003">Cell membrane</keyword>
<accession>A0A7D8AMT8</accession>
<dbReference type="Proteomes" id="UP000515708">
    <property type="component" value="Chromosome"/>
</dbReference>
<evidence type="ECO:0000256" key="2">
    <source>
        <dbReference type="ARBA" id="ARBA00022475"/>
    </source>
</evidence>
<comment type="pathway">
    <text evidence="7">Carotenoid biosynthesis; staphyloxanthin biosynthesis; staphyloxanthin from farnesyl diphosphate: step 4/5.</text>
</comment>
<name>A0A7D8AMT8_9MICO</name>
<dbReference type="PANTHER" id="PTHR43646:SF2">
    <property type="entry name" value="GLYCOSYLTRANSFERASE 2-LIKE DOMAIN-CONTAINING PROTEIN"/>
    <property type="match status" value="1"/>
</dbReference>
<evidence type="ECO:0000259" key="10">
    <source>
        <dbReference type="Pfam" id="PF00535"/>
    </source>
</evidence>
<dbReference type="CDD" id="cd00761">
    <property type="entry name" value="Glyco_tranf_GTA_type"/>
    <property type="match status" value="1"/>
</dbReference>
<evidence type="ECO:0000256" key="1">
    <source>
        <dbReference type="ARBA" id="ARBA00004236"/>
    </source>
</evidence>
<evidence type="ECO:0000256" key="3">
    <source>
        <dbReference type="ARBA" id="ARBA00022676"/>
    </source>
</evidence>
<keyword evidence="5" id="KW-0472">Membrane</keyword>
<evidence type="ECO:0000256" key="6">
    <source>
        <dbReference type="ARBA" id="ARBA00037281"/>
    </source>
</evidence>
<dbReference type="InterPro" id="IPR001173">
    <property type="entry name" value="Glyco_trans_2-like"/>
</dbReference>
<protein>
    <recommendedName>
        <fullName evidence="9">4,4'-diaponeurosporenoate glycosyltransferase</fullName>
    </recommendedName>
</protein>
<dbReference type="AlphaFoldDB" id="A0A7D8AMT8"/>
<proteinExistence type="inferred from homology"/>
<gene>
    <name evidence="11" type="ORF">FVO59_13650</name>
</gene>
<dbReference type="EMBL" id="CP043732">
    <property type="protein sequence ID" value="QMU98128.1"/>
    <property type="molecule type" value="Genomic_DNA"/>
</dbReference>
<comment type="function">
    <text evidence="6">Catalyzes the glycosylation of 4,4'-diaponeurosporenoate, i.e. the esterification of glucose at the C1'' position with the carboxyl group of 4,4'-diaponeurosporenic acid, to form glycosyl-4,4'-diaponeurosporenoate. This is a step in the biosynthesis of staphyloxanthin, an orange pigment present in most staphylococci strains.</text>
</comment>
<dbReference type="GO" id="GO:0005886">
    <property type="term" value="C:plasma membrane"/>
    <property type="evidence" value="ECO:0007669"/>
    <property type="project" value="UniProtKB-SubCell"/>
</dbReference>
<evidence type="ECO:0000313" key="12">
    <source>
        <dbReference type="Proteomes" id="UP000515708"/>
    </source>
</evidence>
<dbReference type="InterPro" id="IPR029044">
    <property type="entry name" value="Nucleotide-diphossugar_trans"/>
</dbReference>
<organism evidence="11 12">
    <name type="scientific">Microbacterium esteraromaticum</name>
    <dbReference type="NCBI Taxonomy" id="57043"/>
    <lineage>
        <taxon>Bacteria</taxon>
        <taxon>Bacillati</taxon>
        <taxon>Actinomycetota</taxon>
        <taxon>Actinomycetes</taxon>
        <taxon>Micrococcales</taxon>
        <taxon>Microbacteriaceae</taxon>
        <taxon>Microbacterium</taxon>
    </lineage>
</organism>
<dbReference type="RefSeq" id="WP_182253138.1">
    <property type="nucleotide sequence ID" value="NZ_CP043732.1"/>
</dbReference>
<dbReference type="GO" id="GO:0016757">
    <property type="term" value="F:glycosyltransferase activity"/>
    <property type="evidence" value="ECO:0007669"/>
    <property type="project" value="UniProtKB-KW"/>
</dbReference>
<sequence>MRLSVVIPVRNDAELLARCLSALRPQTRPADEVIVVDNASSDASAAVAADGGARVLSCPEPGIPAAAAAGYDAAGGDLILRLDADCIPPRTWIQDTERLLSRSPGMVAATGWARFVDGPGALRWTVDLYLGAYTIAAWTALGHRPLFGSNMALRADAWRAVRTEVHRHDAETHDDLDLSFHLGRIGAIGRLTGVRMGISMRPLRPGSGLRRRVRRGLHTVTLHWPEDLPPWRRRRLRELR</sequence>
<evidence type="ECO:0000256" key="7">
    <source>
        <dbReference type="ARBA" id="ARBA00037904"/>
    </source>
</evidence>
<feature type="domain" description="Glycosyltransferase 2-like" evidence="10">
    <location>
        <begin position="4"/>
        <end position="125"/>
    </location>
</feature>
<comment type="subcellular location">
    <subcellularLocation>
        <location evidence="1">Cell membrane</location>
    </subcellularLocation>
</comment>
<evidence type="ECO:0000256" key="4">
    <source>
        <dbReference type="ARBA" id="ARBA00022679"/>
    </source>
</evidence>